<comment type="caution">
    <text evidence="2">The sequence shown here is derived from an EMBL/GenBank/DDBJ whole genome shotgun (WGS) entry which is preliminary data.</text>
</comment>
<feature type="region of interest" description="Disordered" evidence="1">
    <location>
        <begin position="1"/>
        <end position="78"/>
    </location>
</feature>
<dbReference type="AlphaFoldDB" id="A0A8J2SNK0"/>
<sequence>QRPAPLRAPLRAPAPAPAPSQAPFRAKWGARVQAPRARNSLSLPATRPRCPREAGRSPAAPGRPARCGPGPPRSPRRATGGWLFARRACPACVDANSLRRVWGLNFEFRAVARRTSSCTRMLSRSSGPRAVPRPRPAIPRPRPAIPQLFLPRLGCGQHSPTVRRAPAAVRRAPAPGCPSGRLRWDSGRRDRRALFTGRIVKDVQPLNNDA</sequence>
<proteinExistence type="predicted"/>
<feature type="compositionally biased region" description="Low complexity" evidence="1">
    <location>
        <begin position="1"/>
        <end position="11"/>
    </location>
</feature>
<gene>
    <name evidence="2" type="ORF">PECAL_5P11390</name>
</gene>
<feature type="non-terminal residue" evidence="2">
    <location>
        <position position="1"/>
    </location>
</feature>
<reference evidence="2" key="1">
    <citation type="submission" date="2021-11" db="EMBL/GenBank/DDBJ databases">
        <authorList>
            <consortium name="Genoscope - CEA"/>
            <person name="William W."/>
        </authorList>
    </citation>
    <scope>NUCLEOTIDE SEQUENCE</scope>
</reference>
<feature type="non-terminal residue" evidence="2">
    <location>
        <position position="210"/>
    </location>
</feature>
<accession>A0A8J2SNK0</accession>
<feature type="compositionally biased region" description="Low complexity" evidence="1">
    <location>
        <begin position="56"/>
        <end position="68"/>
    </location>
</feature>
<feature type="compositionally biased region" description="Pro residues" evidence="1">
    <location>
        <begin position="131"/>
        <end position="143"/>
    </location>
</feature>
<feature type="region of interest" description="Disordered" evidence="1">
    <location>
        <begin position="119"/>
        <end position="143"/>
    </location>
</feature>
<organism evidence="2 3">
    <name type="scientific">Pelagomonas calceolata</name>
    <dbReference type="NCBI Taxonomy" id="35677"/>
    <lineage>
        <taxon>Eukaryota</taxon>
        <taxon>Sar</taxon>
        <taxon>Stramenopiles</taxon>
        <taxon>Ochrophyta</taxon>
        <taxon>Pelagophyceae</taxon>
        <taxon>Pelagomonadales</taxon>
        <taxon>Pelagomonadaceae</taxon>
        <taxon>Pelagomonas</taxon>
    </lineage>
</organism>
<dbReference type="EMBL" id="CAKKNE010000005">
    <property type="protein sequence ID" value="CAH0376543.1"/>
    <property type="molecule type" value="Genomic_DNA"/>
</dbReference>
<evidence type="ECO:0000313" key="2">
    <source>
        <dbReference type="EMBL" id="CAH0376543.1"/>
    </source>
</evidence>
<keyword evidence="3" id="KW-1185">Reference proteome</keyword>
<protein>
    <submittedName>
        <fullName evidence="2">Uncharacterized protein</fullName>
    </submittedName>
</protein>
<evidence type="ECO:0000313" key="3">
    <source>
        <dbReference type="Proteomes" id="UP000789595"/>
    </source>
</evidence>
<name>A0A8J2SNK0_9STRA</name>
<dbReference type="Proteomes" id="UP000789595">
    <property type="component" value="Unassembled WGS sequence"/>
</dbReference>
<evidence type="ECO:0000256" key="1">
    <source>
        <dbReference type="SAM" id="MobiDB-lite"/>
    </source>
</evidence>